<keyword evidence="7" id="KW-1185">Reference proteome</keyword>
<evidence type="ECO:0000313" key="6">
    <source>
        <dbReference type="EMBL" id="KAK3576869.1"/>
    </source>
</evidence>
<dbReference type="PANTHER" id="PTHR45655:SF6">
    <property type="entry name" value="HEAD-SPECIFIC GUANYLATE CYCLASE"/>
    <property type="match status" value="1"/>
</dbReference>
<feature type="domain" description="Heme NO-binding" evidence="4">
    <location>
        <begin position="16"/>
        <end position="141"/>
    </location>
</feature>
<evidence type="ECO:0000259" key="4">
    <source>
        <dbReference type="Pfam" id="PF07700"/>
    </source>
</evidence>
<dbReference type="GO" id="GO:0070482">
    <property type="term" value="P:response to oxygen levels"/>
    <property type="evidence" value="ECO:0007669"/>
    <property type="project" value="TreeGrafter"/>
</dbReference>
<evidence type="ECO:0000256" key="1">
    <source>
        <dbReference type="ARBA" id="ARBA00012202"/>
    </source>
</evidence>
<comment type="caution">
    <text evidence="6">The sequence shown here is derived from an EMBL/GenBank/DDBJ whole genome shotgun (WGS) entry which is preliminary data.</text>
</comment>
<name>A0AAE0VG87_9BIVA</name>
<dbReference type="InterPro" id="IPR038158">
    <property type="entry name" value="H-NOX_domain_sf"/>
</dbReference>
<evidence type="ECO:0000313" key="7">
    <source>
        <dbReference type="Proteomes" id="UP001195483"/>
    </source>
</evidence>
<dbReference type="Pfam" id="PF07700">
    <property type="entry name" value="HNOB"/>
    <property type="match status" value="1"/>
</dbReference>
<dbReference type="InterPro" id="IPR011645">
    <property type="entry name" value="HNOB_dom_associated"/>
</dbReference>
<reference evidence="6" key="3">
    <citation type="submission" date="2023-05" db="EMBL/GenBank/DDBJ databases">
        <authorList>
            <person name="Smith C.H."/>
        </authorList>
    </citation>
    <scope>NUCLEOTIDE SEQUENCE</scope>
    <source>
        <strain evidence="6">CHS0354</strain>
        <tissue evidence="6">Mantle</tissue>
    </source>
</reference>
<dbReference type="GO" id="GO:0019934">
    <property type="term" value="P:cGMP-mediated signaling"/>
    <property type="evidence" value="ECO:0007669"/>
    <property type="project" value="TreeGrafter"/>
</dbReference>
<keyword evidence="2" id="KW-0547">Nucleotide-binding</keyword>
<dbReference type="GO" id="GO:0004383">
    <property type="term" value="F:guanylate cyclase activity"/>
    <property type="evidence" value="ECO:0007669"/>
    <property type="project" value="UniProtKB-EC"/>
</dbReference>
<dbReference type="InterPro" id="IPR024096">
    <property type="entry name" value="NO_sig/Golgi_transp_ligand-bd"/>
</dbReference>
<dbReference type="Proteomes" id="UP001195483">
    <property type="component" value="Unassembled WGS sequence"/>
</dbReference>
<dbReference type="GO" id="GO:0008074">
    <property type="term" value="C:guanylate cyclase complex, soluble"/>
    <property type="evidence" value="ECO:0007669"/>
    <property type="project" value="TreeGrafter"/>
</dbReference>
<feature type="domain" description="Haem NO binding associated" evidence="5">
    <location>
        <begin position="187"/>
        <end position="264"/>
    </location>
</feature>
<dbReference type="GO" id="GO:0000166">
    <property type="term" value="F:nucleotide binding"/>
    <property type="evidence" value="ECO:0007669"/>
    <property type="project" value="UniProtKB-KW"/>
</dbReference>
<keyword evidence="3" id="KW-0141">cGMP biosynthesis</keyword>
<sequence>MRMSLMETEYQDPDRRHLPLDESRLFEITTKAAEHMNIDHDKFLHHLGVEYLKLCLSEYGRSIRMMGSNIVEFLSNLDGLQEQICKSEKFLDQVPPSFRCEYDKNKVTLHFYMERRNLLYFYSGIISGLSEIVFLRDAKVELLRTENSLTTHHIFTIDAAVDSTKIQSQCRICTSQDSLSNNPSDSKIGVSTFCKTFPYHIIFNRKLQITQLGVGLMKTIGKEVLSGEFLFTKYFKVVQPKTDPVTLSALLSRVNFCFTLETKSCYRGSNVLSQVR</sequence>
<evidence type="ECO:0000256" key="2">
    <source>
        <dbReference type="ARBA" id="ARBA00022741"/>
    </source>
</evidence>
<dbReference type="InterPro" id="IPR011644">
    <property type="entry name" value="Heme_NO-bd"/>
</dbReference>
<dbReference type="PANTHER" id="PTHR45655">
    <property type="entry name" value="GUANYLATE CYCLASE SOLUBLE SUBUNIT BETA-2"/>
    <property type="match status" value="1"/>
</dbReference>
<dbReference type="AlphaFoldDB" id="A0AAE0VG87"/>
<dbReference type="GO" id="GO:0020037">
    <property type="term" value="F:heme binding"/>
    <property type="evidence" value="ECO:0007669"/>
    <property type="project" value="InterPro"/>
</dbReference>
<protein>
    <recommendedName>
        <fullName evidence="1">guanylate cyclase</fullName>
        <ecNumber evidence="1">4.6.1.2</ecNumber>
    </recommendedName>
</protein>
<gene>
    <name evidence="6" type="ORF">CHS0354_012922</name>
</gene>
<evidence type="ECO:0000259" key="5">
    <source>
        <dbReference type="Pfam" id="PF07701"/>
    </source>
</evidence>
<dbReference type="Pfam" id="PF07701">
    <property type="entry name" value="HNOBA"/>
    <property type="match status" value="1"/>
</dbReference>
<accession>A0AAE0VG87</accession>
<dbReference type="Gene3D" id="3.30.450.260">
    <property type="entry name" value="Haem NO binding associated domain"/>
    <property type="match status" value="1"/>
</dbReference>
<organism evidence="6 7">
    <name type="scientific">Potamilus streckersoni</name>
    <dbReference type="NCBI Taxonomy" id="2493646"/>
    <lineage>
        <taxon>Eukaryota</taxon>
        <taxon>Metazoa</taxon>
        <taxon>Spiralia</taxon>
        <taxon>Lophotrochozoa</taxon>
        <taxon>Mollusca</taxon>
        <taxon>Bivalvia</taxon>
        <taxon>Autobranchia</taxon>
        <taxon>Heteroconchia</taxon>
        <taxon>Palaeoheterodonta</taxon>
        <taxon>Unionida</taxon>
        <taxon>Unionoidea</taxon>
        <taxon>Unionidae</taxon>
        <taxon>Ambleminae</taxon>
        <taxon>Lampsilini</taxon>
        <taxon>Potamilus</taxon>
    </lineage>
</organism>
<dbReference type="InterPro" id="IPR042463">
    <property type="entry name" value="HNOB_dom_associated_sf"/>
</dbReference>
<reference evidence="6" key="2">
    <citation type="journal article" date="2021" name="Genome Biol. Evol.">
        <title>Developing a high-quality reference genome for a parasitic bivalve with doubly uniparental inheritance (Bivalvia: Unionida).</title>
        <authorList>
            <person name="Smith C.H."/>
        </authorList>
    </citation>
    <scope>NUCLEOTIDE SEQUENCE</scope>
    <source>
        <strain evidence="6">CHS0354</strain>
        <tissue evidence="6">Mantle</tissue>
    </source>
</reference>
<dbReference type="SUPFAM" id="SSF111126">
    <property type="entry name" value="Ligand-binding domain in the NO signalling and Golgi transport"/>
    <property type="match status" value="1"/>
</dbReference>
<evidence type="ECO:0000256" key="3">
    <source>
        <dbReference type="ARBA" id="ARBA00023293"/>
    </source>
</evidence>
<proteinExistence type="predicted"/>
<dbReference type="Gene3D" id="3.90.1520.10">
    <property type="entry name" value="H-NOX domain"/>
    <property type="match status" value="1"/>
</dbReference>
<dbReference type="EMBL" id="JAEAOA010000779">
    <property type="protein sequence ID" value="KAK3576869.1"/>
    <property type="molecule type" value="Genomic_DNA"/>
</dbReference>
<dbReference type="EC" id="4.6.1.2" evidence="1"/>
<reference evidence="6" key="1">
    <citation type="journal article" date="2021" name="Genome Biol. Evol.">
        <title>A High-Quality Reference Genome for a Parasitic Bivalve with Doubly Uniparental Inheritance (Bivalvia: Unionida).</title>
        <authorList>
            <person name="Smith C.H."/>
        </authorList>
    </citation>
    <scope>NUCLEOTIDE SEQUENCE</scope>
    <source>
        <strain evidence="6">CHS0354</strain>
    </source>
</reference>